<dbReference type="GO" id="GO:0015188">
    <property type="term" value="F:L-isoleucine transmembrane transporter activity"/>
    <property type="evidence" value="ECO:0007669"/>
    <property type="project" value="TreeGrafter"/>
</dbReference>
<sequence>MVRPLWPGQFLPWLSGPTGPSTYNTIFRNGVESAVDSSSLLIQIGQQLINGISLGSIYALIALGYTMIYGIIRLINFAHGDIYMVGAYAGFFATTMFKFSFIPALIFSMAAAGVIGMVIERVAYRPLRNAPKIAILITAIGVSLFLEYGGMLLVSPQPRTFPVLFESEVYNIAGMVINSQQVVILVVSLLLMVILTYVVNKTKMGKAMRAVSFDTEAAQLMGIDVDKVISFTFGIGSALAAAAGVLVGIYYNSIDPLMGIMPGLKAFVAAVLGGIGSLPGAMLGGTILGIIEALVSGFWSSTFRDAAAFAILIIILLWKPAGLLGKNIREKV</sequence>
<dbReference type="GO" id="GO:0015808">
    <property type="term" value="P:L-alanine transport"/>
    <property type="evidence" value="ECO:0007669"/>
    <property type="project" value="TreeGrafter"/>
</dbReference>
<evidence type="ECO:0000313" key="11">
    <source>
        <dbReference type="EMBL" id="CQR70015.1"/>
    </source>
</evidence>
<comment type="subcellular location">
    <subcellularLocation>
        <location evidence="1">Cell membrane</location>
        <topology evidence="1">Multi-pass membrane protein</topology>
    </subcellularLocation>
</comment>
<keyword evidence="5 10" id="KW-0812">Transmembrane</keyword>
<dbReference type="Proteomes" id="UP000049855">
    <property type="component" value="Unassembled WGS sequence"/>
</dbReference>
<feature type="transmembrane region" description="Helical" evidence="10">
    <location>
        <begin position="57"/>
        <end position="75"/>
    </location>
</feature>
<dbReference type="InterPro" id="IPR052157">
    <property type="entry name" value="BCAA_transport_permease"/>
</dbReference>
<feature type="transmembrane region" description="Helical" evidence="10">
    <location>
        <begin position="228"/>
        <end position="251"/>
    </location>
</feature>
<organism evidence="11 12">
    <name type="scientific">Sporomusa ovata</name>
    <dbReference type="NCBI Taxonomy" id="2378"/>
    <lineage>
        <taxon>Bacteria</taxon>
        <taxon>Bacillati</taxon>
        <taxon>Bacillota</taxon>
        <taxon>Negativicutes</taxon>
        <taxon>Selenomonadales</taxon>
        <taxon>Sporomusaceae</taxon>
        <taxon>Sporomusa</taxon>
    </lineage>
</organism>
<evidence type="ECO:0000256" key="9">
    <source>
        <dbReference type="ARBA" id="ARBA00037998"/>
    </source>
</evidence>
<dbReference type="GO" id="GO:0042941">
    <property type="term" value="P:D-alanine transmembrane transport"/>
    <property type="evidence" value="ECO:0007669"/>
    <property type="project" value="TreeGrafter"/>
</dbReference>
<evidence type="ECO:0000256" key="8">
    <source>
        <dbReference type="ARBA" id="ARBA00023136"/>
    </source>
</evidence>
<comment type="similarity">
    <text evidence="9">Belongs to the binding-protein-dependent transport system permease family. LivHM subfamily.</text>
</comment>
<feature type="transmembrane region" description="Helical" evidence="10">
    <location>
        <begin position="306"/>
        <end position="325"/>
    </location>
</feature>
<dbReference type="GO" id="GO:0015190">
    <property type="term" value="F:L-leucine transmembrane transporter activity"/>
    <property type="evidence" value="ECO:0007669"/>
    <property type="project" value="TreeGrafter"/>
</dbReference>
<protein>
    <submittedName>
        <fullName evidence="11">High-affinity branched-chain amino acid transport system permease protein LivH (TC 3.A.1.4.1)</fullName>
    </submittedName>
</protein>
<keyword evidence="4" id="KW-0997">Cell inner membrane</keyword>
<evidence type="ECO:0000256" key="7">
    <source>
        <dbReference type="ARBA" id="ARBA00022989"/>
    </source>
</evidence>
<evidence type="ECO:0000256" key="6">
    <source>
        <dbReference type="ARBA" id="ARBA00022970"/>
    </source>
</evidence>
<keyword evidence="12" id="KW-1185">Reference proteome</keyword>
<reference evidence="12" key="1">
    <citation type="submission" date="2015-03" db="EMBL/GenBank/DDBJ databases">
        <authorList>
            <person name="Nijsse Bart"/>
        </authorList>
    </citation>
    <scope>NUCLEOTIDE SEQUENCE [LARGE SCALE GENOMIC DNA]</scope>
</reference>
<feature type="transmembrane region" description="Helical" evidence="10">
    <location>
        <begin position="175"/>
        <end position="199"/>
    </location>
</feature>
<dbReference type="CDD" id="cd06582">
    <property type="entry name" value="TM_PBP1_LivH_like"/>
    <property type="match status" value="1"/>
</dbReference>
<dbReference type="InterPro" id="IPR037294">
    <property type="entry name" value="ABC_BtuC-like"/>
</dbReference>
<dbReference type="InterPro" id="IPR001851">
    <property type="entry name" value="ABC_transp_permease"/>
</dbReference>
<evidence type="ECO:0000256" key="5">
    <source>
        <dbReference type="ARBA" id="ARBA00022692"/>
    </source>
</evidence>
<evidence type="ECO:0000256" key="1">
    <source>
        <dbReference type="ARBA" id="ARBA00004651"/>
    </source>
</evidence>
<keyword evidence="8 10" id="KW-0472">Membrane</keyword>
<evidence type="ECO:0000313" key="12">
    <source>
        <dbReference type="Proteomes" id="UP000049855"/>
    </source>
</evidence>
<keyword evidence="7 10" id="KW-1133">Transmembrane helix</keyword>
<evidence type="ECO:0000256" key="3">
    <source>
        <dbReference type="ARBA" id="ARBA00022475"/>
    </source>
</evidence>
<dbReference type="EMBL" id="CTRP01000001">
    <property type="protein sequence ID" value="CQR70015.1"/>
    <property type="molecule type" value="Genomic_DNA"/>
</dbReference>
<evidence type="ECO:0000256" key="4">
    <source>
        <dbReference type="ARBA" id="ARBA00022519"/>
    </source>
</evidence>
<keyword evidence="2" id="KW-0813">Transport</keyword>
<name>A0A0U1KRX8_9FIRM</name>
<dbReference type="AlphaFoldDB" id="A0A0U1KRX8"/>
<gene>
    <name evidence="11" type="ORF">SpAn4DRAFT_4880</name>
</gene>
<accession>A0A0U1KRX8</accession>
<feature type="transmembrane region" description="Helical" evidence="10">
    <location>
        <begin position="133"/>
        <end position="155"/>
    </location>
</feature>
<evidence type="ECO:0000256" key="10">
    <source>
        <dbReference type="SAM" id="Phobius"/>
    </source>
</evidence>
<proteinExistence type="inferred from homology"/>
<dbReference type="GO" id="GO:0015192">
    <property type="term" value="F:L-phenylalanine transmembrane transporter activity"/>
    <property type="evidence" value="ECO:0007669"/>
    <property type="project" value="TreeGrafter"/>
</dbReference>
<dbReference type="Pfam" id="PF02653">
    <property type="entry name" value="BPD_transp_2"/>
    <property type="match status" value="1"/>
</dbReference>
<evidence type="ECO:0000256" key="2">
    <source>
        <dbReference type="ARBA" id="ARBA00022448"/>
    </source>
</evidence>
<dbReference type="PANTHER" id="PTHR11795:SF371">
    <property type="entry name" value="HIGH-AFFINITY BRANCHED-CHAIN AMINO ACID TRANSPORT SYSTEM PERMEASE PROTEIN LIVH"/>
    <property type="match status" value="1"/>
</dbReference>
<keyword evidence="6" id="KW-0029">Amino-acid transport</keyword>
<dbReference type="GO" id="GO:1903806">
    <property type="term" value="P:L-isoleucine import across plasma membrane"/>
    <property type="evidence" value="ECO:0007669"/>
    <property type="project" value="TreeGrafter"/>
</dbReference>
<keyword evidence="3" id="KW-1003">Cell membrane</keyword>
<dbReference type="Gene3D" id="1.10.3470.10">
    <property type="entry name" value="ABC transporter involved in vitamin B12 uptake, BtuC"/>
    <property type="match status" value="1"/>
</dbReference>
<dbReference type="GO" id="GO:0005886">
    <property type="term" value="C:plasma membrane"/>
    <property type="evidence" value="ECO:0007669"/>
    <property type="project" value="UniProtKB-SubCell"/>
</dbReference>
<dbReference type="PANTHER" id="PTHR11795">
    <property type="entry name" value="BRANCHED-CHAIN AMINO ACID TRANSPORT SYSTEM PERMEASE PROTEIN LIVH"/>
    <property type="match status" value="1"/>
</dbReference>
<dbReference type="GO" id="GO:0005304">
    <property type="term" value="F:L-valine transmembrane transporter activity"/>
    <property type="evidence" value="ECO:0007669"/>
    <property type="project" value="TreeGrafter"/>
</dbReference>